<keyword evidence="3" id="KW-1185">Reference proteome</keyword>
<dbReference type="NCBIfam" id="NF047352">
    <property type="entry name" value="P_loop_sacsin"/>
    <property type="match status" value="1"/>
</dbReference>
<evidence type="ECO:0000259" key="1">
    <source>
        <dbReference type="Pfam" id="PF25794"/>
    </source>
</evidence>
<reference evidence="2 3" key="1">
    <citation type="journal article" date="2018" name="Mol. Plant">
        <title>The genome of Artemisia annua provides insight into the evolution of Asteraceae family and artemisinin biosynthesis.</title>
        <authorList>
            <person name="Shen Q."/>
            <person name="Zhang L."/>
            <person name="Liao Z."/>
            <person name="Wang S."/>
            <person name="Yan T."/>
            <person name="Shi P."/>
            <person name="Liu M."/>
            <person name="Fu X."/>
            <person name="Pan Q."/>
            <person name="Wang Y."/>
            <person name="Lv Z."/>
            <person name="Lu X."/>
            <person name="Zhang F."/>
            <person name="Jiang W."/>
            <person name="Ma Y."/>
            <person name="Chen M."/>
            <person name="Hao X."/>
            <person name="Li L."/>
            <person name="Tang Y."/>
            <person name="Lv G."/>
            <person name="Zhou Y."/>
            <person name="Sun X."/>
            <person name="Brodelius P.E."/>
            <person name="Rose J.K.C."/>
            <person name="Tang K."/>
        </authorList>
    </citation>
    <scope>NUCLEOTIDE SEQUENCE [LARGE SCALE GENOMIC DNA]</scope>
    <source>
        <strain evidence="3">cv. Huhao1</strain>
        <tissue evidence="2">Leaf</tissue>
    </source>
</reference>
<dbReference type="EMBL" id="PKPP01005354">
    <property type="protein sequence ID" value="PWA60421.1"/>
    <property type="molecule type" value="Genomic_DNA"/>
</dbReference>
<dbReference type="Pfam" id="PF25794">
    <property type="entry name" value="SACS"/>
    <property type="match status" value="1"/>
</dbReference>
<dbReference type="SUPFAM" id="SSF55874">
    <property type="entry name" value="ATPase domain of HSP90 chaperone/DNA topoisomerase II/histidine kinase"/>
    <property type="match status" value="1"/>
</dbReference>
<dbReference type="PANTHER" id="PTHR32387:SF3">
    <property type="entry name" value="ATP_DNA BINDING PROTEIN"/>
    <property type="match status" value="1"/>
</dbReference>
<proteinExistence type="predicted"/>
<dbReference type="InterPro" id="IPR058210">
    <property type="entry name" value="SACS/Nov_dom"/>
</dbReference>
<comment type="caution">
    <text evidence="2">The sequence shown here is derived from an EMBL/GenBank/DDBJ whole genome shotgun (WGS) entry which is preliminary data.</text>
</comment>
<organism evidence="2 3">
    <name type="scientific">Artemisia annua</name>
    <name type="common">Sweet wormwood</name>
    <dbReference type="NCBI Taxonomy" id="35608"/>
    <lineage>
        <taxon>Eukaryota</taxon>
        <taxon>Viridiplantae</taxon>
        <taxon>Streptophyta</taxon>
        <taxon>Embryophyta</taxon>
        <taxon>Tracheophyta</taxon>
        <taxon>Spermatophyta</taxon>
        <taxon>Magnoliopsida</taxon>
        <taxon>eudicotyledons</taxon>
        <taxon>Gunneridae</taxon>
        <taxon>Pentapetalae</taxon>
        <taxon>asterids</taxon>
        <taxon>campanulids</taxon>
        <taxon>Asterales</taxon>
        <taxon>Asteraceae</taxon>
        <taxon>Asteroideae</taxon>
        <taxon>Anthemideae</taxon>
        <taxon>Artemisiinae</taxon>
        <taxon>Artemisia</taxon>
    </lineage>
</organism>
<dbReference type="InterPro" id="IPR036890">
    <property type="entry name" value="HATPase_C_sf"/>
</dbReference>
<dbReference type="Gene3D" id="3.30.565.10">
    <property type="entry name" value="Histidine kinase-like ATPase, C-terminal domain"/>
    <property type="match status" value="1"/>
</dbReference>
<sequence length="1705" mass="193855">MAMTAKEHVEEIRRTKFSIGGEPNPLTEDLHQAVKNLSAELYAKDVHFLMELIQNAEDNEYPEGVDPSLEFVITSKDITNTGAPATLLVFNNEKGFSRKNIESICSVGRSTKKGLRKRGYIGEKGIGFKSVFLITAQPYIFSNGYQIKFNEKPCQHCNVGYIVPEWVENDPTLSAIQSVYGSATSLPATTLVLPLKREKVKPVKDQLSSVHPEVLLFLSKIKRLSVREDNDDPRLNTVSAISISSEKNFVTLKSMDAESYTLHLTADLSGNDVDTECGYHMWKQRFPVKHENKVDVRSEVEEWVITLAFPVGRRLNRGASMPGIYSFLPTETVTNFPFVIQADFLLASSRENILWDNKWNQGILDCVPVAFMNAFTSLIKSTQSAPVSSLSNMFRFLPINESSHPKLNHVRDGIKAKVMNEAIVPCESYTVQKLFRKPSEVSRLEPKFWSILNKSRTEGVSFTNISSHGAYLLASSFDKADYSSILEFLDIGYVDHEWYAKCIASSNLVMGVSEELYIQLLVFIAEQWSSSFHKSNIKNIPLMKYVGLDSKVALFKISACANRLLAADSDHISWLINCNTEFQGSNGQFFLPKVTQEAIRSCSKEQTLQKWLKDEVNVKFLNVYEYAKDLSSSISSDRKLAITYAHFLHNSLKKKYLQKHEVESLCNDMPIVDNYGRVTTSRSGVLVPANGSKWVELIGSNPWRQHNYVELGEDYARRASYFGVVTSGEDLLKFLQDYVGASDVPRLHPPNAAIPTLSSPLTKPNTLLLLRWLYNLRTSRIGLPEKFLTSIKTGSWLKITLSGSPGYRPPSESFMLDSSIGLLLQNGSVLVDIPLVDMEFYGGDIKSYKEELKVIGVKFENKEACEFIGARLMSIAASSELTRDKVLSILKFIQFLGQNYLPTKDFINSIKDENWLRTSQGDLRPTDSVLYSRDWNAASQISDIPFIDQDYYGSKILSFKKELELLGVVVEFDKSCYELVSDHLKSSSSLTSLSSDAFLLILRCLESLRSSDKVVKVLKSIKCLKTNLGYKCPSECFLLNPDSEWGCLLKVFTSFPIVDDKFYGRPVFSMSKELEKIGVKVEFKDASKEFTRTFKQQASSKSIRKENVFAFLECYRKMKKMKVKLPSELSSCIREEKWLRTKLGDFRSPKECILFGTDWEPISQISLLPSIDDSDNYYGTGIKEYREELKLLGVTTEFKDGAKFVADRLYLPQDTSSITPVSVFALLDCVKKLEEVLTESRDKFLEMLSTKKWLKTRFGYKCPKECLLFSSDWESFLKRSDGPFIDEEFYGSRIGSYKDELRLVGVITQVDGGCKVLASYLESHSNFETINRIYIYLSEKKWEPADNYNKKIWIPMGSDNGEWVNPQGCVLHDKNNLFGEELHVLEKLYEKKILSFFAKVFNVNVHPSVSDYCKLWKKWESLGHQITHAECCAFWEFVVSNWNSGTEETFNKNLSKLPVLDATSNKISLTDKCDILIGDDLFLMDLFQTCSRPMFVWYPQPSLKTLTRTKLLDIYSKLGVRTLSESAQKIISDVDHVGFEPVNSSQKIITKGLFKLILGFLADPKLKLEAEKRHEVASRVLAIEAFETSEPMTVKYSLSFSSGDALNVEAKRMIRWDKQNSKFFMQKLDRSTGYKHLMEYASHFGEVIADGVIWENEELVPGFSELIRLGFLVEFDEEAVEFLLKTKNLQIFLEDQEYLSSKFSS</sequence>
<name>A0A2U1MGM2_ARTAN</name>
<evidence type="ECO:0000313" key="2">
    <source>
        <dbReference type="EMBL" id="PWA60421.1"/>
    </source>
</evidence>
<feature type="domain" description="Sacsin/Nov" evidence="1">
    <location>
        <begin position="28"/>
        <end position="145"/>
    </location>
</feature>
<dbReference type="PANTHER" id="PTHR32387">
    <property type="entry name" value="WU:FJ29H11"/>
    <property type="match status" value="1"/>
</dbReference>
<dbReference type="InterPro" id="IPR052957">
    <property type="entry name" value="Auxin_embryo_med"/>
</dbReference>
<accession>A0A2U1MGM2</accession>
<gene>
    <name evidence="2" type="ORF">CTI12_AA381840</name>
</gene>
<dbReference type="STRING" id="35608.A0A2U1MGM2"/>
<protein>
    <submittedName>
        <fullName evidence="2">DNA binding,ATP binding protein</fullName>
    </submittedName>
</protein>
<dbReference type="Proteomes" id="UP000245207">
    <property type="component" value="Unassembled WGS sequence"/>
</dbReference>
<dbReference type="OrthoDB" id="1262810at2759"/>
<evidence type="ECO:0000313" key="3">
    <source>
        <dbReference type="Proteomes" id="UP000245207"/>
    </source>
</evidence>